<dbReference type="InterPro" id="IPR025657">
    <property type="entry name" value="RadC_JAB"/>
</dbReference>
<dbReference type="Gene3D" id="3.40.140.10">
    <property type="entry name" value="Cytidine Deaminase, domain 2"/>
    <property type="match status" value="1"/>
</dbReference>
<reference evidence="2 3" key="1">
    <citation type="submission" date="2020-08" db="EMBL/GenBank/DDBJ databases">
        <title>A Genomic Blueprint of the Chicken Gut Microbiome.</title>
        <authorList>
            <person name="Gilroy R."/>
            <person name="Ravi A."/>
            <person name="Getino M."/>
            <person name="Pursley I."/>
            <person name="Horton D.L."/>
            <person name="Alikhan N.-F."/>
            <person name="Baker D."/>
            <person name="Gharbi K."/>
            <person name="Hall N."/>
            <person name="Watson M."/>
            <person name="Adriaenssens E.M."/>
            <person name="Foster-Nyarko E."/>
            <person name="Jarju S."/>
            <person name="Secka A."/>
            <person name="Antonio M."/>
            <person name="Oren A."/>
            <person name="Chaudhuri R."/>
            <person name="La Ragione R.M."/>
            <person name="Hildebrand F."/>
            <person name="Pallen M.J."/>
        </authorList>
    </citation>
    <scope>NUCLEOTIDE SEQUENCE [LARGE SCALE GENOMIC DNA]</scope>
    <source>
        <strain evidence="2 3">Sa1YVA6</strain>
    </source>
</reference>
<dbReference type="Pfam" id="PF04002">
    <property type="entry name" value="RadC"/>
    <property type="match status" value="1"/>
</dbReference>
<accession>A0ABR8XM67</accession>
<feature type="domain" description="RadC-like JAB" evidence="1">
    <location>
        <begin position="24"/>
        <end position="64"/>
    </location>
</feature>
<evidence type="ECO:0000259" key="1">
    <source>
        <dbReference type="Pfam" id="PF04002"/>
    </source>
</evidence>
<sequence>MKPLIKEIETFKSNVRLADCQYPPVDIEVSRRLKDAGNYIGIEVLDSIIVSYDNEGLSLKEKGLM</sequence>
<organism evidence="2 3">
    <name type="scientific">Solibacillus merdavium</name>
    <dbReference type="NCBI Taxonomy" id="2762218"/>
    <lineage>
        <taxon>Bacteria</taxon>
        <taxon>Bacillati</taxon>
        <taxon>Bacillota</taxon>
        <taxon>Bacilli</taxon>
        <taxon>Bacillales</taxon>
        <taxon>Caryophanaceae</taxon>
        <taxon>Solibacillus</taxon>
    </lineage>
</organism>
<protein>
    <recommendedName>
        <fullName evidence="1">RadC-like JAB domain-containing protein</fullName>
    </recommendedName>
</protein>
<evidence type="ECO:0000313" key="2">
    <source>
        <dbReference type="EMBL" id="MBD8033032.1"/>
    </source>
</evidence>
<keyword evidence="3" id="KW-1185">Reference proteome</keyword>
<name>A0ABR8XM67_9BACL</name>
<comment type="caution">
    <text evidence="2">The sequence shown here is derived from an EMBL/GenBank/DDBJ whole genome shotgun (WGS) entry which is preliminary data.</text>
</comment>
<dbReference type="RefSeq" id="WP_191703618.1">
    <property type="nucleotide sequence ID" value="NZ_JACSPW010000006.1"/>
</dbReference>
<dbReference type="Proteomes" id="UP000600565">
    <property type="component" value="Unassembled WGS sequence"/>
</dbReference>
<proteinExistence type="predicted"/>
<gene>
    <name evidence="2" type="ORF">H9632_08130</name>
</gene>
<dbReference type="EMBL" id="JACSPW010000006">
    <property type="protein sequence ID" value="MBD8033032.1"/>
    <property type="molecule type" value="Genomic_DNA"/>
</dbReference>
<evidence type="ECO:0000313" key="3">
    <source>
        <dbReference type="Proteomes" id="UP000600565"/>
    </source>
</evidence>